<protein>
    <submittedName>
        <fullName evidence="1">Uncharacterized protein</fullName>
    </submittedName>
</protein>
<dbReference type="Proteomes" id="UP000054498">
    <property type="component" value="Unassembled WGS sequence"/>
</dbReference>
<dbReference type="RefSeq" id="XP_013900492.1">
    <property type="nucleotide sequence ID" value="XM_014045038.1"/>
</dbReference>
<name>A0A0D2JQT2_9CHLO</name>
<dbReference type="AlphaFoldDB" id="A0A0D2JQT2"/>
<dbReference type="KEGG" id="mng:MNEG_6485"/>
<gene>
    <name evidence="1" type="ORF">MNEG_6485</name>
</gene>
<keyword evidence="2" id="KW-1185">Reference proteome</keyword>
<evidence type="ECO:0000313" key="2">
    <source>
        <dbReference type="Proteomes" id="UP000054498"/>
    </source>
</evidence>
<reference evidence="1 2" key="1">
    <citation type="journal article" date="2013" name="BMC Genomics">
        <title>Reconstruction of the lipid metabolism for the microalga Monoraphidium neglectum from its genome sequence reveals characteristics suitable for biofuel production.</title>
        <authorList>
            <person name="Bogen C."/>
            <person name="Al-Dilaimi A."/>
            <person name="Albersmeier A."/>
            <person name="Wichmann J."/>
            <person name="Grundmann M."/>
            <person name="Rupp O."/>
            <person name="Lauersen K.J."/>
            <person name="Blifernez-Klassen O."/>
            <person name="Kalinowski J."/>
            <person name="Goesmann A."/>
            <person name="Mussgnug J.H."/>
            <person name="Kruse O."/>
        </authorList>
    </citation>
    <scope>NUCLEOTIDE SEQUENCE [LARGE SCALE GENOMIC DNA]</scope>
    <source>
        <strain evidence="1 2">SAG 48.87</strain>
    </source>
</reference>
<feature type="non-terminal residue" evidence="1">
    <location>
        <position position="1"/>
    </location>
</feature>
<proteinExistence type="predicted"/>
<evidence type="ECO:0000313" key="1">
    <source>
        <dbReference type="EMBL" id="KIZ01473.1"/>
    </source>
</evidence>
<accession>A0A0D2JQT2</accession>
<dbReference type="OrthoDB" id="527505at2759"/>
<sequence length="163" mass="16887">AVNVCSALQSRGLSAADAARVLDSGLALRLTLYVSADDGNSSSSSSSSSEATADSSAGAGATAAGRLADFAFGLQLDDGRCERFSFESHVRSPSSYFFYSGRRRAPEGAGWLRAEHLVVKCPRGFRRASVLLRARGAAGGAAGAAPAVRFGSVELYFVPAYEP</sequence>
<dbReference type="GeneID" id="25739361"/>
<organism evidence="1 2">
    <name type="scientific">Monoraphidium neglectum</name>
    <dbReference type="NCBI Taxonomy" id="145388"/>
    <lineage>
        <taxon>Eukaryota</taxon>
        <taxon>Viridiplantae</taxon>
        <taxon>Chlorophyta</taxon>
        <taxon>core chlorophytes</taxon>
        <taxon>Chlorophyceae</taxon>
        <taxon>CS clade</taxon>
        <taxon>Sphaeropleales</taxon>
        <taxon>Selenastraceae</taxon>
        <taxon>Monoraphidium</taxon>
    </lineage>
</organism>
<dbReference type="EMBL" id="KK101276">
    <property type="protein sequence ID" value="KIZ01473.1"/>
    <property type="molecule type" value="Genomic_DNA"/>
</dbReference>